<evidence type="ECO:0000313" key="2">
    <source>
        <dbReference type="EMBL" id="MBC5724961.1"/>
    </source>
</evidence>
<organism evidence="2 3">
    <name type="scientific">Agathobaculum faecis</name>
    <dbReference type="NCBI Taxonomy" id="2763013"/>
    <lineage>
        <taxon>Bacteria</taxon>
        <taxon>Bacillati</taxon>
        <taxon>Bacillota</taxon>
        <taxon>Clostridia</taxon>
        <taxon>Eubacteriales</taxon>
        <taxon>Butyricicoccaceae</taxon>
        <taxon>Agathobaculum</taxon>
    </lineage>
</organism>
<comment type="caution">
    <text evidence="2">The sequence shown here is derived from an EMBL/GenBank/DDBJ whole genome shotgun (WGS) entry which is preliminary data.</text>
</comment>
<dbReference type="CDD" id="cd22310">
    <property type="entry name" value="BcnI-like"/>
    <property type="match status" value="1"/>
</dbReference>
<dbReference type="EMBL" id="JACOPL010000004">
    <property type="protein sequence ID" value="MBC5724961.1"/>
    <property type="molecule type" value="Genomic_DNA"/>
</dbReference>
<name>A0A923LTD9_9FIRM</name>
<dbReference type="Gene3D" id="3.40.210.20">
    <property type="entry name" value="MvaI/BcnI restriction endonuclease, catalytic domain"/>
    <property type="match status" value="1"/>
</dbReference>
<reference evidence="2" key="1">
    <citation type="submission" date="2020-08" db="EMBL/GenBank/DDBJ databases">
        <title>Genome public.</title>
        <authorList>
            <person name="Liu C."/>
            <person name="Sun Q."/>
        </authorList>
    </citation>
    <scope>NUCLEOTIDE SEQUENCE</scope>
    <source>
        <strain evidence="2">NSJ-28</strain>
    </source>
</reference>
<dbReference type="AlphaFoldDB" id="A0A923LTD9"/>
<feature type="domain" description="MvaI/BcnI restriction endonuclease" evidence="1">
    <location>
        <begin position="43"/>
        <end position="268"/>
    </location>
</feature>
<proteinExistence type="predicted"/>
<dbReference type="Proteomes" id="UP000606499">
    <property type="component" value="Unassembled WGS sequence"/>
</dbReference>
<dbReference type="InterPro" id="IPR029127">
    <property type="entry name" value="MvaI_BcnI"/>
</dbReference>
<dbReference type="Gene3D" id="3.30.70.3570">
    <property type="entry name" value="MvaI/BcnI restriction endonuclease, recognition domain"/>
    <property type="match status" value="1"/>
</dbReference>
<protein>
    <recommendedName>
        <fullName evidence="1">MvaI/BcnI restriction endonuclease domain-containing protein</fullName>
    </recommendedName>
</protein>
<keyword evidence="3" id="KW-1185">Reference proteome</keyword>
<dbReference type="InterPro" id="IPR043004">
    <property type="entry name" value="MvaI_BcnI_cat"/>
</dbReference>
<evidence type="ECO:0000313" key="3">
    <source>
        <dbReference type="Proteomes" id="UP000606499"/>
    </source>
</evidence>
<gene>
    <name evidence="2" type="ORF">H8S45_05750</name>
</gene>
<evidence type="ECO:0000259" key="1">
    <source>
        <dbReference type="Pfam" id="PF15515"/>
    </source>
</evidence>
<dbReference type="RefSeq" id="WP_107630691.1">
    <property type="nucleotide sequence ID" value="NZ_JACOPL010000004.1"/>
</dbReference>
<sequence length="275" mass="31038">MPNFHLSISGLAAAEPAEPQNRQTIHRKRGTAMADIWTKEAVIERLKEINSKGFISVPKGMFRADDGIVGQILEREFGVAENNLHLADLGTYELKGMRKKKGKTSKLTLFHQTSTSGMTPRQIFNRFSYEKPSNRDDSLKRKLFTTIYGNKFNRLGFTLRAQGVSEVCLYHEEEYLATWDLTGGKGKINQVLFVLAETQGPANSEYERFHFIEAYILSSPKNIYDAISSGAVVMELCIDQPANEFGKKAPHDRGPHIRIPVKKLSTLFESVERVL</sequence>
<accession>A0A923LTD9</accession>
<dbReference type="InterPro" id="IPR043005">
    <property type="entry name" value="MvaI_BcnI_rec"/>
</dbReference>
<dbReference type="Pfam" id="PF15515">
    <property type="entry name" value="MvaI_BcnI"/>
    <property type="match status" value="1"/>
</dbReference>